<name>A0A381R381_9ZZZZ</name>
<feature type="transmembrane region" description="Helical" evidence="1">
    <location>
        <begin position="172"/>
        <end position="191"/>
    </location>
</feature>
<evidence type="ECO:0000259" key="2">
    <source>
        <dbReference type="Pfam" id="PF09335"/>
    </source>
</evidence>
<organism evidence="3">
    <name type="scientific">marine metagenome</name>
    <dbReference type="NCBI Taxonomy" id="408172"/>
    <lineage>
        <taxon>unclassified sequences</taxon>
        <taxon>metagenomes</taxon>
        <taxon>ecological metagenomes</taxon>
    </lineage>
</organism>
<dbReference type="AlphaFoldDB" id="A0A381R381"/>
<proteinExistence type="predicted"/>
<feature type="transmembrane region" description="Helical" evidence="1">
    <location>
        <begin position="56"/>
        <end position="81"/>
    </location>
</feature>
<evidence type="ECO:0000256" key="1">
    <source>
        <dbReference type="SAM" id="Phobius"/>
    </source>
</evidence>
<accession>A0A381R381</accession>
<evidence type="ECO:0000313" key="3">
    <source>
        <dbReference type="EMBL" id="SUZ86152.1"/>
    </source>
</evidence>
<dbReference type="GO" id="GO:0005886">
    <property type="term" value="C:plasma membrane"/>
    <property type="evidence" value="ECO:0007669"/>
    <property type="project" value="TreeGrafter"/>
</dbReference>
<sequence>MRPFNALYNKVLEWSSSRYAIAWLGSISFLESFIFPYPVQDFLLASMSLKNINKAYFFAFFCTISSVIGALVGFYIGIYALEHITPLLAKMNQLSSLQVAEEWFNKYGVWIILVAGFSPVPYKIFTISAGMLSMPLLPFILISLIARSARYFLIAFLVRKFGKQCDAWLNKYIDRLGYLLIFVVILGLWYAY</sequence>
<dbReference type="PANTHER" id="PTHR42709">
    <property type="entry name" value="ALKALINE PHOSPHATASE LIKE PROTEIN"/>
    <property type="match status" value="1"/>
</dbReference>
<dbReference type="Pfam" id="PF09335">
    <property type="entry name" value="VTT_dom"/>
    <property type="match status" value="1"/>
</dbReference>
<reference evidence="3" key="1">
    <citation type="submission" date="2018-05" db="EMBL/GenBank/DDBJ databases">
        <authorList>
            <person name="Lanie J.A."/>
            <person name="Ng W.-L."/>
            <person name="Kazmierczak K.M."/>
            <person name="Andrzejewski T.M."/>
            <person name="Davidsen T.M."/>
            <person name="Wayne K.J."/>
            <person name="Tettelin H."/>
            <person name="Glass J.I."/>
            <person name="Rusch D."/>
            <person name="Podicherti R."/>
            <person name="Tsui H.-C.T."/>
            <person name="Winkler M.E."/>
        </authorList>
    </citation>
    <scope>NUCLEOTIDE SEQUENCE</scope>
</reference>
<keyword evidence="1" id="KW-0812">Transmembrane</keyword>
<keyword evidence="1" id="KW-1133">Transmembrane helix</keyword>
<dbReference type="PANTHER" id="PTHR42709:SF11">
    <property type="entry name" value="DEDA FAMILY PROTEIN"/>
    <property type="match status" value="1"/>
</dbReference>
<dbReference type="EMBL" id="UINC01001667">
    <property type="protein sequence ID" value="SUZ86152.1"/>
    <property type="molecule type" value="Genomic_DNA"/>
</dbReference>
<protein>
    <recommendedName>
        <fullName evidence="2">VTT domain-containing protein</fullName>
    </recommendedName>
</protein>
<keyword evidence="1" id="KW-0472">Membrane</keyword>
<dbReference type="InterPro" id="IPR032816">
    <property type="entry name" value="VTT_dom"/>
</dbReference>
<feature type="domain" description="VTT" evidence="2">
    <location>
        <begin position="58"/>
        <end position="159"/>
    </location>
</feature>
<gene>
    <name evidence="3" type="ORF">METZ01_LOCUS39006</name>
</gene>
<dbReference type="InterPro" id="IPR051311">
    <property type="entry name" value="DedA_domain"/>
</dbReference>